<dbReference type="InterPro" id="IPR036047">
    <property type="entry name" value="F-box-like_dom_sf"/>
</dbReference>
<dbReference type="Proteomes" id="UP000823388">
    <property type="component" value="Chromosome 1K"/>
</dbReference>
<reference evidence="2" key="1">
    <citation type="submission" date="2020-05" db="EMBL/GenBank/DDBJ databases">
        <title>WGS assembly of Panicum virgatum.</title>
        <authorList>
            <person name="Lovell J.T."/>
            <person name="Jenkins J."/>
            <person name="Shu S."/>
            <person name="Juenger T.E."/>
            <person name="Schmutz J."/>
        </authorList>
    </citation>
    <scope>NUCLEOTIDE SEQUENCE</scope>
    <source>
        <strain evidence="2">AP13</strain>
    </source>
</reference>
<dbReference type="InterPro" id="IPR056594">
    <property type="entry name" value="AT5G49610-like_b-prop"/>
</dbReference>
<protein>
    <recommendedName>
        <fullName evidence="1">F-box protein AT5G49610-like beta-propeller domain-containing protein</fullName>
    </recommendedName>
</protein>
<dbReference type="PANTHER" id="PTHR33207">
    <property type="entry name" value="F-BOX DOMAIN CONTAINING PROTEIN-RELATED"/>
    <property type="match status" value="1"/>
</dbReference>
<proteinExistence type="predicted"/>
<dbReference type="EMBL" id="CM029037">
    <property type="protein sequence ID" value="KAG2657476.1"/>
    <property type="molecule type" value="Genomic_DNA"/>
</dbReference>
<accession>A0A8T0XHT2</accession>
<dbReference type="AlphaFoldDB" id="A0A8T0XHT2"/>
<keyword evidence="3" id="KW-1185">Reference proteome</keyword>
<organism evidence="2 3">
    <name type="scientific">Panicum virgatum</name>
    <name type="common">Blackwell switchgrass</name>
    <dbReference type="NCBI Taxonomy" id="38727"/>
    <lineage>
        <taxon>Eukaryota</taxon>
        <taxon>Viridiplantae</taxon>
        <taxon>Streptophyta</taxon>
        <taxon>Embryophyta</taxon>
        <taxon>Tracheophyta</taxon>
        <taxon>Spermatophyta</taxon>
        <taxon>Magnoliopsida</taxon>
        <taxon>Liliopsida</taxon>
        <taxon>Poales</taxon>
        <taxon>Poaceae</taxon>
        <taxon>PACMAD clade</taxon>
        <taxon>Panicoideae</taxon>
        <taxon>Panicodae</taxon>
        <taxon>Paniceae</taxon>
        <taxon>Panicinae</taxon>
        <taxon>Panicum</taxon>
        <taxon>Panicum sect. Hiantes</taxon>
    </lineage>
</organism>
<dbReference type="Pfam" id="PF23635">
    <property type="entry name" value="Beta-prop_AT5G49610-like"/>
    <property type="match status" value="1"/>
</dbReference>
<evidence type="ECO:0000313" key="2">
    <source>
        <dbReference type="EMBL" id="KAG2657476.1"/>
    </source>
</evidence>
<dbReference type="SUPFAM" id="SSF101898">
    <property type="entry name" value="NHL repeat"/>
    <property type="match status" value="1"/>
</dbReference>
<evidence type="ECO:0000313" key="3">
    <source>
        <dbReference type="Proteomes" id="UP000823388"/>
    </source>
</evidence>
<gene>
    <name evidence="2" type="ORF">PVAP13_1KG174054</name>
</gene>
<dbReference type="SUPFAM" id="SSF81383">
    <property type="entry name" value="F-box domain"/>
    <property type="match status" value="1"/>
</dbReference>
<name>A0A8T0XHT2_PANVG</name>
<feature type="domain" description="F-box protein AT5G49610-like beta-propeller" evidence="1">
    <location>
        <begin position="136"/>
        <end position="386"/>
    </location>
</feature>
<comment type="caution">
    <text evidence="2">The sequence shown here is derived from an EMBL/GenBank/DDBJ whole genome shotgun (WGS) entry which is preliminary data.</text>
</comment>
<evidence type="ECO:0000259" key="1">
    <source>
        <dbReference type="Pfam" id="PF23635"/>
    </source>
</evidence>
<sequence length="391" mass="43838">MAISSKEMMLSPPLVEEDTAANKVLTNDDLLGEILPRIHCPSCLVCAALTCKRWLRNASNETTIRRFRSRMPSHLLGVYVSIDGFSNPKFVPLPDASRPELAAALHHGNFSFDNMDSPLLTIWDCRNDRVLYGFNTVMLPPQPSTTWPNCLQAMFLPDDDSDVSSCYRVDISNKDRTVHAKVFVLRAGTWTVHFSTLADLAKSPQEILMMTLLMGGKIYMMTMAGYILTLDIATARFSIVDLPRGVEFEYTGNIVPCRGDNSVLYLFNVKGDKLTVWFQSIDNHSSVGSRPGEWLLRDTISLLETCGHLMKQGGEPIDGQEQEEGIVSIVGVGDNAEFVFLEFEETSVIAYMHLKTRKVKKVYQRHPDNDFVISVLPFMMVCPVVFPEGQN</sequence>